<evidence type="ECO:0000256" key="2">
    <source>
        <dbReference type="ARBA" id="ARBA00022692"/>
    </source>
</evidence>
<name>A0A8J2W5I9_9CRUS</name>
<dbReference type="OrthoDB" id="6351525at2759"/>
<organism evidence="7 8">
    <name type="scientific">Daphnia galeata</name>
    <dbReference type="NCBI Taxonomy" id="27404"/>
    <lineage>
        <taxon>Eukaryota</taxon>
        <taxon>Metazoa</taxon>
        <taxon>Ecdysozoa</taxon>
        <taxon>Arthropoda</taxon>
        <taxon>Crustacea</taxon>
        <taxon>Branchiopoda</taxon>
        <taxon>Diplostraca</taxon>
        <taxon>Cladocera</taxon>
        <taxon>Anomopoda</taxon>
        <taxon>Daphniidae</taxon>
        <taxon>Daphnia</taxon>
    </lineage>
</organism>
<dbReference type="PANTHER" id="PTHR10736">
    <property type="entry name" value="BESTROPHIN"/>
    <property type="match status" value="1"/>
</dbReference>
<dbReference type="GO" id="GO:0005254">
    <property type="term" value="F:chloride channel activity"/>
    <property type="evidence" value="ECO:0007669"/>
    <property type="project" value="UniProtKB-KW"/>
</dbReference>
<evidence type="ECO:0000256" key="1">
    <source>
        <dbReference type="ARBA" id="ARBA00004370"/>
    </source>
</evidence>
<keyword evidence="2 6" id="KW-0812">Transmembrane</keyword>
<dbReference type="PANTHER" id="PTHR10736:SF0">
    <property type="entry name" value="BESTROPHIN HOMOLOG"/>
    <property type="match status" value="1"/>
</dbReference>
<comment type="similarity">
    <text evidence="5 6">Belongs to the anion channel-forming bestrophin (TC 1.A.46) family. Calcium-sensitive chloride channel subfamily.</text>
</comment>
<keyword evidence="6" id="KW-0407">Ion channel</keyword>
<dbReference type="Pfam" id="PF01062">
    <property type="entry name" value="Bestrophin"/>
    <property type="match status" value="1"/>
</dbReference>
<dbReference type="Proteomes" id="UP000789390">
    <property type="component" value="Unassembled WGS sequence"/>
</dbReference>
<reference evidence="7" key="1">
    <citation type="submission" date="2021-11" db="EMBL/GenBank/DDBJ databases">
        <authorList>
            <person name="Schell T."/>
        </authorList>
    </citation>
    <scope>NUCLEOTIDE SEQUENCE</scope>
    <source>
        <strain evidence="7">M5</strain>
    </source>
</reference>
<protein>
    <recommendedName>
        <fullName evidence="6">Bestrophin homolog</fullName>
    </recommendedName>
</protein>
<evidence type="ECO:0000256" key="6">
    <source>
        <dbReference type="RuleBase" id="RU363126"/>
    </source>
</evidence>
<gene>
    <name evidence="7" type="ORF">DGAL_LOCUS9310</name>
</gene>
<evidence type="ECO:0000256" key="4">
    <source>
        <dbReference type="ARBA" id="ARBA00023136"/>
    </source>
</evidence>
<dbReference type="GO" id="GO:0034707">
    <property type="term" value="C:chloride channel complex"/>
    <property type="evidence" value="ECO:0007669"/>
    <property type="project" value="UniProtKB-KW"/>
</dbReference>
<keyword evidence="6" id="KW-0869">Chloride channel</keyword>
<comment type="subcellular location">
    <subcellularLocation>
        <location evidence="6">Cell membrane</location>
        <topology evidence="6">Multi-pass membrane protein</topology>
    </subcellularLocation>
    <subcellularLocation>
        <location evidence="1">Membrane</location>
    </subcellularLocation>
</comment>
<keyword evidence="6" id="KW-0868">Chloride</keyword>
<comment type="caution">
    <text evidence="7">The sequence shown here is derived from an EMBL/GenBank/DDBJ whole genome shotgun (WGS) entry which is preliminary data.</text>
</comment>
<feature type="transmembrane region" description="Helical" evidence="6">
    <location>
        <begin position="93"/>
        <end position="111"/>
    </location>
</feature>
<feature type="transmembrane region" description="Helical" evidence="6">
    <location>
        <begin position="259"/>
        <end position="281"/>
    </location>
</feature>
<evidence type="ECO:0000313" key="8">
    <source>
        <dbReference type="Proteomes" id="UP000789390"/>
    </source>
</evidence>
<feature type="transmembrane region" description="Helical" evidence="6">
    <location>
        <begin position="52"/>
        <end position="73"/>
    </location>
</feature>
<proteinExistence type="inferred from homology"/>
<sequence length="372" mass="42745">MQQNLHILNKSEIIKVLSVYHDGVTTAAHTNGNKFGGNLSILFRWKRSVYQLLWKHMIIYAIVFISLSVLYKYLLNEDGKKNFRVLAEHCTGYSRSINLMIMLGFFTSTAMQRLFTMQTTIPGTAKSITLFISSLKSDIPEGPMIIEQFVRWQLLSWILSFRLVCRPLKKTYPDLFSLEAAGLLTKEERNALEDHEKSDPSTPRPLVVIDWMLLLLKETFLQNRFFMDFNYLKNVDILMAYKKSCGNTIKFATQNISPALVQAVILAVYCFGCVTVMARTFNNEENTPIPDALIAYLPLMPAMQFFIYFAWLCFGKAAVDPFGDDEDDINVRELVQSHITNSQRLKGLYNRHLADVFPNLVSLFRCFVYVST</sequence>
<keyword evidence="8" id="KW-1185">Reference proteome</keyword>
<dbReference type="AlphaFoldDB" id="A0A8J2W5I9"/>
<evidence type="ECO:0000313" key="7">
    <source>
        <dbReference type="EMBL" id="CAH0106159.1"/>
    </source>
</evidence>
<dbReference type="EMBL" id="CAKKLH010000223">
    <property type="protein sequence ID" value="CAH0106159.1"/>
    <property type="molecule type" value="Genomic_DNA"/>
</dbReference>
<dbReference type="InterPro" id="IPR000615">
    <property type="entry name" value="Bestrophin"/>
</dbReference>
<feature type="transmembrane region" description="Helical" evidence="6">
    <location>
        <begin position="293"/>
        <end position="314"/>
    </location>
</feature>
<keyword evidence="6" id="KW-0406">Ion transport</keyword>
<keyword evidence="6" id="KW-1003">Cell membrane</keyword>
<keyword evidence="6" id="KW-0813">Transport</keyword>
<dbReference type="InterPro" id="IPR021134">
    <property type="entry name" value="Bestrophin-like"/>
</dbReference>
<keyword evidence="3 6" id="KW-1133">Transmembrane helix</keyword>
<evidence type="ECO:0000256" key="5">
    <source>
        <dbReference type="ARBA" id="ARBA00034769"/>
    </source>
</evidence>
<comment type="function">
    <text evidence="6">Forms chloride channels.</text>
</comment>
<dbReference type="GO" id="GO:0005886">
    <property type="term" value="C:plasma membrane"/>
    <property type="evidence" value="ECO:0007669"/>
    <property type="project" value="UniProtKB-SubCell"/>
</dbReference>
<keyword evidence="4 6" id="KW-0472">Membrane</keyword>
<evidence type="ECO:0000256" key="3">
    <source>
        <dbReference type="ARBA" id="ARBA00022989"/>
    </source>
</evidence>
<accession>A0A8J2W5I9</accession>